<evidence type="ECO:0000313" key="2">
    <source>
        <dbReference type="EMBL" id="GFF87134.1"/>
    </source>
</evidence>
<proteinExistence type="predicted"/>
<accession>A0ABQ1AS91</accession>
<comment type="caution">
    <text evidence="2">The sequence shown here is derived from an EMBL/GenBank/DDBJ whole genome shotgun (WGS) entry which is preliminary data.</text>
</comment>
<protein>
    <submittedName>
        <fullName evidence="2">Uncharacterized protein C824.09c</fullName>
    </submittedName>
</protein>
<sequence>MHGWIFGPIAKFAWETLAPGDTWVSGKRGFATDSHQLGDPVWRTKLEHGRAVACIEKLNKHEIQLTEYDRQKGQRSNVEPKSDKGNGKHAQYAVGQPAACTDTGGEDTDEAGVGK</sequence>
<reference evidence="2 3" key="1">
    <citation type="submission" date="2020-01" db="EMBL/GenBank/DDBJ databases">
        <title>Draft genome sequence of Aspergillus lentulus IFM 60648.</title>
        <authorList>
            <person name="Takahashi H."/>
            <person name="Yaguchi T."/>
        </authorList>
    </citation>
    <scope>NUCLEOTIDE SEQUENCE [LARGE SCALE GENOMIC DNA]</scope>
    <source>
        <strain evidence="2 3">IFM 60648</strain>
    </source>
</reference>
<dbReference type="EMBL" id="BLKI01000056">
    <property type="protein sequence ID" value="GFF87134.1"/>
    <property type="molecule type" value="Genomic_DNA"/>
</dbReference>
<gene>
    <name evidence="2" type="ORF">IFM60648_07943</name>
</gene>
<feature type="region of interest" description="Disordered" evidence="1">
    <location>
        <begin position="68"/>
        <end position="115"/>
    </location>
</feature>
<organism evidence="2 3">
    <name type="scientific">Aspergillus lentulus</name>
    <dbReference type="NCBI Taxonomy" id="293939"/>
    <lineage>
        <taxon>Eukaryota</taxon>
        <taxon>Fungi</taxon>
        <taxon>Dikarya</taxon>
        <taxon>Ascomycota</taxon>
        <taxon>Pezizomycotina</taxon>
        <taxon>Eurotiomycetes</taxon>
        <taxon>Eurotiomycetidae</taxon>
        <taxon>Eurotiales</taxon>
        <taxon>Aspergillaceae</taxon>
        <taxon>Aspergillus</taxon>
        <taxon>Aspergillus subgen. Fumigati</taxon>
    </lineage>
</organism>
<evidence type="ECO:0000256" key="1">
    <source>
        <dbReference type="SAM" id="MobiDB-lite"/>
    </source>
</evidence>
<evidence type="ECO:0000313" key="3">
    <source>
        <dbReference type="Proteomes" id="UP000465220"/>
    </source>
</evidence>
<dbReference type="Proteomes" id="UP000465220">
    <property type="component" value="Unassembled WGS sequence"/>
</dbReference>
<keyword evidence="3" id="KW-1185">Reference proteome</keyword>
<feature type="compositionally biased region" description="Basic and acidic residues" evidence="1">
    <location>
        <begin position="68"/>
        <end position="86"/>
    </location>
</feature>
<feature type="compositionally biased region" description="Acidic residues" evidence="1">
    <location>
        <begin position="104"/>
        <end position="115"/>
    </location>
</feature>
<name>A0ABQ1AS91_ASPLE</name>